<accession>A0A026X1V1</accession>
<dbReference type="Proteomes" id="UP000053097">
    <property type="component" value="Unassembled WGS sequence"/>
</dbReference>
<gene>
    <name evidence="2" type="ORF">X777_07330</name>
</gene>
<name>A0A026X1V1_OOCBI</name>
<keyword evidence="3" id="KW-1185">Reference proteome</keyword>
<feature type="region of interest" description="Disordered" evidence="1">
    <location>
        <begin position="1"/>
        <end position="20"/>
    </location>
</feature>
<feature type="non-terminal residue" evidence="2">
    <location>
        <position position="1"/>
    </location>
</feature>
<dbReference type="EMBL" id="KK107036">
    <property type="protein sequence ID" value="EZA61981.1"/>
    <property type="molecule type" value="Genomic_DNA"/>
</dbReference>
<dbReference type="AlphaFoldDB" id="A0A026X1V1"/>
<reference evidence="2 3" key="1">
    <citation type="journal article" date="2014" name="Curr. Biol.">
        <title>The genome of the clonal raider ant Cerapachys biroi.</title>
        <authorList>
            <person name="Oxley P.R."/>
            <person name="Ji L."/>
            <person name="Fetter-Pruneda I."/>
            <person name="McKenzie S.K."/>
            <person name="Li C."/>
            <person name="Hu H."/>
            <person name="Zhang G."/>
            <person name="Kronauer D.J."/>
        </authorList>
    </citation>
    <scope>NUCLEOTIDE SEQUENCE [LARGE SCALE GENOMIC DNA]</scope>
</reference>
<evidence type="ECO:0000313" key="2">
    <source>
        <dbReference type="EMBL" id="EZA61981.1"/>
    </source>
</evidence>
<evidence type="ECO:0000256" key="1">
    <source>
        <dbReference type="SAM" id="MobiDB-lite"/>
    </source>
</evidence>
<feature type="compositionally biased region" description="Basic and acidic residues" evidence="1">
    <location>
        <begin position="10"/>
        <end position="20"/>
    </location>
</feature>
<organism evidence="2 3">
    <name type="scientific">Ooceraea biroi</name>
    <name type="common">Clonal raider ant</name>
    <name type="synonym">Cerapachys biroi</name>
    <dbReference type="NCBI Taxonomy" id="2015173"/>
    <lineage>
        <taxon>Eukaryota</taxon>
        <taxon>Metazoa</taxon>
        <taxon>Ecdysozoa</taxon>
        <taxon>Arthropoda</taxon>
        <taxon>Hexapoda</taxon>
        <taxon>Insecta</taxon>
        <taxon>Pterygota</taxon>
        <taxon>Neoptera</taxon>
        <taxon>Endopterygota</taxon>
        <taxon>Hymenoptera</taxon>
        <taxon>Apocrita</taxon>
        <taxon>Aculeata</taxon>
        <taxon>Formicoidea</taxon>
        <taxon>Formicidae</taxon>
        <taxon>Dorylinae</taxon>
        <taxon>Ooceraea</taxon>
    </lineage>
</organism>
<protein>
    <submittedName>
        <fullName evidence="2">Uncharacterized protein</fullName>
    </submittedName>
</protein>
<proteinExistence type="predicted"/>
<evidence type="ECO:0000313" key="3">
    <source>
        <dbReference type="Proteomes" id="UP000053097"/>
    </source>
</evidence>
<sequence>HQRSASADKQAVDRTDRSRDLGPGRHSWLVPYRVYGGCACTNGTRLSGGLHLHSGRPALPCVTFRDAALKLTSSAPSVAPLSPSRRPPRCRADIVVRRRHRCTCIRIAQFRNDDCIGFASDRHRIIGRGRVIDRTPTRTEGGDGTLLPRAREKFPLSYSHIRGSARVDLLNLKAAKTPMCGHPQPHSPGWT</sequence>